<feature type="region of interest" description="Disordered" evidence="1">
    <location>
        <begin position="213"/>
        <end position="245"/>
    </location>
</feature>
<accession>A0A4P9YFU4</accession>
<dbReference type="Pfam" id="PF13812">
    <property type="entry name" value="PPR_3"/>
    <property type="match status" value="1"/>
</dbReference>
<sequence>MLKARLYSFQAHPFIFRFGTIRPLNAYAISIDPSSRARNSVSAVQQGHLNRIINSSIKSANPVSTILPFIQTYIRQQELVCAEYLVEYMKNNHEALYEREVLSVQLCNAFVRQYMLRSVDVERSGYWVREMERYGVRPNGQTYLIFLRAELRNGGENVRRVLEEMRKVGVGLRAVLMVLDEDEGEALKEIVREGGKGIEEYWKELREIERKECSMENTTTSAASASTSASTSEPATSTNSTSLIN</sequence>
<dbReference type="InterPro" id="IPR002885">
    <property type="entry name" value="PPR_rpt"/>
</dbReference>
<feature type="compositionally biased region" description="Low complexity" evidence="1">
    <location>
        <begin position="218"/>
        <end position="245"/>
    </location>
</feature>
<dbReference type="AlphaFoldDB" id="A0A4P9YFU4"/>
<dbReference type="InterPro" id="IPR011990">
    <property type="entry name" value="TPR-like_helical_dom_sf"/>
</dbReference>
<name>A0A4P9YFU4_ROZAC</name>
<evidence type="ECO:0000313" key="2">
    <source>
        <dbReference type="EMBL" id="RKP17461.1"/>
    </source>
</evidence>
<evidence type="ECO:0000313" key="3">
    <source>
        <dbReference type="Proteomes" id="UP000281549"/>
    </source>
</evidence>
<gene>
    <name evidence="2" type="ORF">ROZALSC1DRAFT_24173</name>
</gene>
<dbReference type="Proteomes" id="UP000281549">
    <property type="component" value="Unassembled WGS sequence"/>
</dbReference>
<proteinExistence type="predicted"/>
<feature type="non-terminal residue" evidence="2">
    <location>
        <position position="245"/>
    </location>
</feature>
<organism evidence="2 3">
    <name type="scientific">Rozella allomycis (strain CSF55)</name>
    <dbReference type="NCBI Taxonomy" id="988480"/>
    <lineage>
        <taxon>Eukaryota</taxon>
        <taxon>Fungi</taxon>
        <taxon>Fungi incertae sedis</taxon>
        <taxon>Cryptomycota</taxon>
        <taxon>Cryptomycota incertae sedis</taxon>
        <taxon>Rozella</taxon>
    </lineage>
</organism>
<evidence type="ECO:0000256" key="1">
    <source>
        <dbReference type="SAM" id="MobiDB-lite"/>
    </source>
</evidence>
<dbReference type="EMBL" id="ML005827">
    <property type="protein sequence ID" value="RKP17461.1"/>
    <property type="molecule type" value="Genomic_DNA"/>
</dbReference>
<protein>
    <submittedName>
        <fullName evidence="2">Uncharacterized protein</fullName>
    </submittedName>
</protein>
<reference evidence="3" key="1">
    <citation type="journal article" date="2018" name="Nat. Microbiol.">
        <title>Leveraging single-cell genomics to expand the fungal tree of life.</title>
        <authorList>
            <person name="Ahrendt S.R."/>
            <person name="Quandt C.A."/>
            <person name="Ciobanu D."/>
            <person name="Clum A."/>
            <person name="Salamov A."/>
            <person name="Andreopoulos B."/>
            <person name="Cheng J.F."/>
            <person name="Woyke T."/>
            <person name="Pelin A."/>
            <person name="Henrissat B."/>
            <person name="Reynolds N.K."/>
            <person name="Benny G.L."/>
            <person name="Smith M.E."/>
            <person name="James T.Y."/>
            <person name="Grigoriev I.V."/>
        </authorList>
    </citation>
    <scope>NUCLEOTIDE SEQUENCE [LARGE SCALE GENOMIC DNA]</scope>
    <source>
        <strain evidence="3">CSF55</strain>
    </source>
</reference>
<dbReference type="Gene3D" id="1.25.40.10">
    <property type="entry name" value="Tetratricopeptide repeat domain"/>
    <property type="match status" value="1"/>
</dbReference>